<dbReference type="Proteomes" id="UP000294292">
    <property type="component" value="Chromosome"/>
</dbReference>
<dbReference type="AlphaFoldDB" id="A0A4P6ZZC5"/>
<dbReference type="EMBL" id="CP038015">
    <property type="protein sequence ID" value="QBP41654.1"/>
    <property type="molecule type" value="Genomic_DNA"/>
</dbReference>
<keyword evidence="2" id="KW-1185">Reference proteome</keyword>
<dbReference type="KEGG" id="panc:E2636_11100"/>
<evidence type="ECO:0000313" key="1">
    <source>
        <dbReference type="EMBL" id="QBP41654.1"/>
    </source>
</evidence>
<sequence length="81" mass="9640">MVDRETFSFLSENEFKLFANIKAFKATKPEITELPYKGDGFKDTEDRYYGYKNLKKHKLIHFDESKFNTGFILRYSDVTLL</sequence>
<organism evidence="1 2">
    <name type="scientific">Paenisporosarcina antarctica</name>
    <dbReference type="NCBI Taxonomy" id="417367"/>
    <lineage>
        <taxon>Bacteria</taxon>
        <taxon>Bacillati</taxon>
        <taxon>Bacillota</taxon>
        <taxon>Bacilli</taxon>
        <taxon>Bacillales</taxon>
        <taxon>Caryophanaceae</taxon>
        <taxon>Paenisporosarcina</taxon>
    </lineage>
</organism>
<accession>A0A4P6ZZC5</accession>
<gene>
    <name evidence="1" type="ORF">E2636_11100</name>
</gene>
<proteinExistence type="predicted"/>
<name>A0A4P6ZZC5_9BACL</name>
<reference evidence="1 2" key="1">
    <citation type="submission" date="2019-03" db="EMBL/GenBank/DDBJ databases">
        <title>Complete genome sequence of Paenisporosarcina antarctica CGMCC 1.6503T.</title>
        <authorList>
            <person name="Rong J.-C."/>
            <person name="Chi N.-Y."/>
            <person name="Zhang Q.-F."/>
        </authorList>
    </citation>
    <scope>NUCLEOTIDE SEQUENCE [LARGE SCALE GENOMIC DNA]</scope>
    <source>
        <strain evidence="1 2">CGMCC 1.6503</strain>
    </source>
</reference>
<protein>
    <submittedName>
        <fullName evidence="1">Uncharacterized protein</fullName>
    </submittedName>
</protein>
<dbReference type="RefSeq" id="WP_134210242.1">
    <property type="nucleotide sequence ID" value="NZ_CP038015.1"/>
</dbReference>
<evidence type="ECO:0000313" key="2">
    <source>
        <dbReference type="Proteomes" id="UP000294292"/>
    </source>
</evidence>